<feature type="non-terminal residue" evidence="1">
    <location>
        <position position="8"/>
    </location>
</feature>
<evidence type="ECO:0000313" key="1">
    <source>
        <dbReference type="EMBL" id="CAF1671278.1"/>
    </source>
</evidence>
<evidence type="ECO:0000313" key="3">
    <source>
        <dbReference type="Proteomes" id="UP000663829"/>
    </source>
</evidence>
<sequence length="8" mass="949">MRKMAGKK</sequence>
<proteinExistence type="predicted"/>
<dbReference type="Proteomes" id="UP000681722">
    <property type="component" value="Unassembled WGS sequence"/>
</dbReference>
<dbReference type="EMBL" id="CAJNOQ010061075">
    <property type="protein sequence ID" value="CAF1671278.1"/>
    <property type="molecule type" value="Genomic_DNA"/>
</dbReference>
<name>A0A816G959_9BILA</name>
<dbReference type="EMBL" id="CAJOBC010141043">
    <property type="protein sequence ID" value="CAF4646005.1"/>
    <property type="molecule type" value="Genomic_DNA"/>
</dbReference>
<accession>A0A816G959</accession>
<gene>
    <name evidence="1" type="ORF">GPM918_LOCUS46326</name>
    <name evidence="2" type="ORF">SRO942_LOCUS50271</name>
</gene>
<dbReference type="Proteomes" id="UP000663829">
    <property type="component" value="Unassembled WGS sequence"/>
</dbReference>
<comment type="caution">
    <text evidence="1">The sequence shown here is derived from an EMBL/GenBank/DDBJ whole genome shotgun (WGS) entry which is preliminary data.</text>
</comment>
<reference evidence="1" key="1">
    <citation type="submission" date="2021-02" db="EMBL/GenBank/DDBJ databases">
        <authorList>
            <person name="Nowell W R."/>
        </authorList>
    </citation>
    <scope>NUCLEOTIDE SEQUENCE</scope>
</reference>
<protein>
    <submittedName>
        <fullName evidence="1">Uncharacterized protein</fullName>
    </submittedName>
</protein>
<organism evidence="1 3">
    <name type="scientific">Didymodactylos carnosus</name>
    <dbReference type="NCBI Taxonomy" id="1234261"/>
    <lineage>
        <taxon>Eukaryota</taxon>
        <taxon>Metazoa</taxon>
        <taxon>Spiralia</taxon>
        <taxon>Gnathifera</taxon>
        <taxon>Rotifera</taxon>
        <taxon>Eurotatoria</taxon>
        <taxon>Bdelloidea</taxon>
        <taxon>Philodinida</taxon>
        <taxon>Philodinidae</taxon>
        <taxon>Didymodactylos</taxon>
    </lineage>
</organism>
<evidence type="ECO:0000313" key="2">
    <source>
        <dbReference type="EMBL" id="CAF4646005.1"/>
    </source>
</evidence>
<keyword evidence="3" id="KW-1185">Reference proteome</keyword>